<gene>
    <name evidence="2" type="ORF">DR864_18960</name>
</gene>
<sequence>MNMFKSIKMLRTIALLLSTAVIFNACKEEEEVFPAPTIAAGAAANAKTGDVVKITATLNAPGGLKTLTVLKNGQTFESKALTGETTLSYTKDYTVESLPVGSTVVFTFQATDSKDQASTIATQIVTVSAVPSKPIVDVSGTLEGNISWTKGNIYRLKGFVRVGEDAKIDGTPTKTGTLTIEAGTVIIGERSSKATLIIQRGSKIIANGTADAPIVFTSERAIGEREAGDWGGLVICGKGLNNLTTGGVKGVAELEGQYGAFHGGTDNADNSGSLKYVRVEYAGIPINPNQEVNSFTFGSVGSGTTLEYLQASYGGDDSFEWFGGAVNAKYLIAYRGLDDDFDIDNGFSGNLQYGIGLRGAAVADQSGSNGFEIDNDGSGTANTPVTSATLSNFSLIGPKLDNTTAISVQYQNGMHLRRNAQVKIHNTVVTGFPNGIFIDPSGAVSTLQNAADGKLVLNRVVVSGVKSWGSNSFGAGAGNPNGFAVRDVNTATTPVALANIGTQKPSEWFAAQPGNKILTDWTLTGLSNTLFVAGTPTFTVGASATETLTKGGQAPAGAFFTTTDFIGAFKDADWTAKWANFNSGTTDYTKVQ</sequence>
<dbReference type="OrthoDB" id="1521716at2"/>
<dbReference type="PANTHER" id="PTHR41339">
    <property type="entry name" value="LIPL48"/>
    <property type="match status" value="1"/>
</dbReference>
<organism evidence="2 3">
    <name type="scientific">Runella rosea</name>
    <dbReference type="NCBI Taxonomy" id="2259595"/>
    <lineage>
        <taxon>Bacteria</taxon>
        <taxon>Pseudomonadati</taxon>
        <taxon>Bacteroidota</taxon>
        <taxon>Cytophagia</taxon>
        <taxon>Cytophagales</taxon>
        <taxon>Spirosomataceae</taxon>
        <taxon>Runella</taxon>
    </lineage>
</organism>
<feature type="signal peptide" evidence="1">
    <location>
        <begin position="1"/>
        <end position="27"/>
    </location>
</feature>
<keyword evidence="3" id="KW-1185">Reference proteome</keyword>
<keyword evidence="1" id="KW-0732">Signal</keyword>
<dbReference type="PANTHER" id="PTHR41339:SF1">
    <property type="entry name" value="SECRETED PROTEIN"/>
    <property type="match status" value="1"/>
</dbReference>
<evidence type="ECO:0000313" key="3">
    <source>
        <dbReference type="Proteomes" id="UP000251993"/>
    </source>
</evidence>
<feature type="chain" id="PRO_5016633289" evidence="1">
    <location>
        <begin position="28"/>
        <end position="592"/>
    </location>
</feature>
<name>A0A344TLZ5_9BACT</name>
<evidence type="ECO:0000313" key="2">
    <source>
        <dbReference type="EMBL" id="AXE19666.1"/>
    </source>
</evidence>
<dbReference type="KEGG" id="run:DR864_18960"/>
<dbReference type="EMBL" id="CP030850">
    <property type="protein sequence ID" value="AXE19666.1"/>
    <property type="molecule type" value="Genomic_DNA"/>
</dbReference>
<proteinExistence type="predicted"/>
<protein>
    <submittedName>
        <fullName evidence="2">Ig-like domain repeat protein</fullName>
    </submittedName>
</protein>
<dbReference type="Proteomes" id="UP000251993">
    <property type="component" value="Chromosome"/>
</dbReference>
<dbReference type="AlphaFoldDB" id="A0A344TLZ5"/>
<evidence type="ECO:0000256" key="1">
    <source>
        <dbReference type="SAM" id="SignalP"/>
    </source>
</evidence>
<reference evidence="2 3" key="1">
    <citation type="submission" date="2018-07" db="EMBL/GenBank/DDBJ databases">
        <title>Genome sequencing of Runella.</title>
        <authorList>
            <person name="Baek M.-G."/>
            <person name="Yi H."/>
        </authorList>
    </citation>
    <scope>NUCLEOTIDE SEQUENCE [LARGE SCALE GENOMIC DNA]</scope>
    <source>
        <strain evidence="2 3">HYN0085</strain>
    </source>
</reference>
<accession>A0A344TLZ5</accession>
<dbReference type="RefSeq" id="WP_114068434.1">
    <property type="nucleotide sequence ID" value="NZ_CP030850.1"/>
</dbReference>